<proteinExistence type="predicted"/>
<comment type="caution">
    <text evidence="1">The sequence shown here is derived from an EMBL/GenBank/DDBJ whole genome shotgun (WGS) entry which is preliminary data.</text>
</comment>
<accession>A0ABQ9WD69</accession>
<name>A0ABQ9WD69_SAGOE</name>
<organism evidence="1 2">
    <name type="scientific">Saguinus oedipus</name>
    <name type="common">Cotton-top tamarin</name>
    <name type="synonym">Oedipomidas oedipus</name>
    <dbReference type="NCBI Taxonomy" id="9490"/>
    <lineage>
        <taxon>Eukaryota</taxon>
        <taxon>Metazoa</taxon>
        <taxon>Chordata</taxon>
        <taxon>Craniata</taxon>
        <taxon>Vertebrata</taxon>
        <taxon>Euteleostomi</taxon>
        <taxon>Mammalia</taxon>
        <taxon>Eutheria</taxon>
        <taxon>Euarchontoglires</taxon>
        <taxon>Primates</taxon>
        <taxon>Haplorrhini</taxon>
        <taxon>Platyrrhini</taxon>
        <taxon>Cebidae</taxon>
        <taxon>Callitrichinae</taxon>
        <taxon>Saguinus</taxon>
    </lineage>
</organism>
<feature type="non-terminal residue" evidence="1">
    <location>
        <position position="1"/>
    </location>
</feature>
<gene>
    <name evidence="1" type="ORF">P7K49_000375</name>
</gene>
<sequence length="123" mass="13450">SERSDLRPSLIFSLRVVPPRHNHGAPARTSRIVSLWRPTPASAPAWWCPHAQVLRTHSLLNRAVCRPRSSLHLSGRAARLASSGSRGAEGASRLFLRPRAPLASPTCWPAYSCVSCEPFAFCA</sequence>
<evidence type="ECO:0000313" key="1">
    <source>
        <dbReference type="EMBL" id="KAK2118989.1"/>
    </source>
</evidence>
<reference evidence="1 2" key="1">
    <citation type="submission" date="2023-05" db="EMBL/GenBank/DDBJ databases">
        <title>B98-5 Cell Line De Novo Hybrid Assembly: An Optical Mapping Approach.</title>
        <authorList>
            <person name="Kananen K."/>
            <person name="Auerbach J.A."/>
            <person name="Kautto E."/>
            <person name="Blachly J.S."/>
        </authorList>
    </citation>
    <scope>NUCLEOTIDE SEQUENCE [LARGE SCALE GENOMIC DNA]</scope>
    <source>
        <strain evidence="1">B95-8</strain>
        <tissue evidence="1">Cell line</tissue>
    </source>
</reference>
<keyword evidence="2" id="KW-1185">Reference proteome</keyword>
<dbReference type="Proteomes" id="UP001266305">
    <property type="component" value="Unassembled WGS sequence"/>
</dbReference>
<dbReference type="EMBL" id="JASSZA010000001">
    <property type="protein sequence ID" value="KAK2118989.1"/>
    <property type="molecule type" value="Genomic_DNA"/>
</dbReference>
<protein>
    <submittedName>
        <fullName evidence="1">Uncharacterized protein</fullName>
    </submittedName>
</protein>
<evidence type="ECO:0000313" key="2">
    <source>
        <dbReference type="Proteomes" id="UP001266305"/>
    </source>
</evidence>